<proteinExistence type="inferred from homology"/>
<evidence type="ECO:0000256" key="4">
    <source>
        <dbReference type="ARBA" id="ARBA00022679"/>
    </source>
</evidence>
<reference evidence="9 10" key="1">
    <citation type="journal article" date="2024" name="BMC Genomics">
        <title>Genome assembly of redclaw crayfish (Cherax quadricarinatus) provides insights into its immune adaptation and hypoxia tolerance.</title>
        <authorList>
            <person name="Liu Z."/>
            <person name="Zheng J."/>
            <person name="Li H."/>
            <person name="Fang K."/>
            <person name="Wang S."/>
            <person name="He J."/>
            <person name="Zhou D."/>
            <person name="Weng S."/>
            <person name="Chi M."/>
            <person name="Gu Z."/>
            <person name="He J."/>
            <person name="Li F."/>
            <person name="Wang M."/>
        </authorList>
    </citation>
    <scope>NUCLEOTIDE SEQUENCE [LARGE SCALE GENOMIC DNA]</scope>
    <source>
        <strain evidence="9">ZL_2023a</strain>
    </source>
</reference>
<evidence type="ECO:0000313" key="10">
    <source>
        <dbReference type="Proteomes" id="UP001445076"/>
    </source>
</evidence>
<keyword evidence="5" id="KW-0812">Transmembrane</keyword>
<sequence length="280" mass="32508">HKFIFNPTKDFSMRLVEWVEAARAWGVDEVTVYDGGGTHPNVSLVLRHYQKEGFLDVRPWTNPGTHPSIPHLNTALYNTQRYDLFTIENVPYTDCLLRHIDTHRYVGVWDIDEFVLPTTHTSLPEMLDEAKARAASLGLSPTSYLARCFYYFDDQSETPSAYLPEYLHLLRHVTRTVKMTPPKVFSKAIHDTSRALGLHAHFALVNLQGEIDQERELYHLYPGNEAHLAHYRPKCQGESQKECQTIFRPYLTRDTTMWRHRHVISKATTRVLRKLNLIPP</sequence>
<dbReference type="EMBL" id="JARKIK010000011">
    <property type="protein sequence ID" value="KAK8748655.1"/>
    <property type="molecule type" value="Genomic_DNA"/>
</dbReference>
<dbReference type="AlphaFoldDB" id="A0AAW0Y007"/>
<evidence type="ECO:0000256" key="1">
    <source>
        <dbReference type="ARBA" id="ARBA00004167"/>
    </source>
</evidence>
<comment type="similarity">
    <text evidence="2 8">Belongs to the glycosyltransferase 92 family.</text>
</comment>
<evidence type="ECO:0000256" key="7">
    <source>
        <dbReference type="ARBA" id="ARBA00023136"/>
    </source>
</evidence>
<comment type="caution">
    <text evidence="9">The sequence shown here is derived from an EMBL/GenBank/DDBJ whole genome shotgun (WGS) entry which is preliminary data.</text>
</comment>
<keyword evidence="4 8" id="KW-0808">Transferase</keyword>
<dbReference type="GO" id="GO:0016757">
    <property type="term" value="F:glycosyltransferase activity"/>
    <property type="evidence" value="ECO:0007669"/>
    <property type="project" value="UniProtKB-UniRule"/>
</dbReference>
<dbReference type="PANTHER" id="PTHR21461:SF83">
    <property type="entry name" value="GLYCOSYLTRANSFERASE FAMILY 92 PROTEIN"/>
    <property type="match status" value="1"/>
</dbReference>
<dbReference type="GO" id="GO:0005737">
    <property type="term" value="C:cytoplasm"/>
    <property type="evidence" value="ECO:0007669"/>
    <property type="project" value="TreeGrafter"/>
</dbReference>
<keyword evidence="7" id="KW-0472">Membrane</keyword>
<gene>
    <name evidence="9" type="ORF">OTU49_015923</name>
</gene>
<comment type="subcellular location">
    <subcellularLocation>
        <location evidence="1">Membrane</location>
        <topology evidence="1">Single-pass membrane protein</topology>
    </subcellularLocation>
</comment>
<keyword evidence="6" id="KW-1133">Transmembrane helix</keyword>
<dbReference type="Pfam" id="PF01697">
    <property type="entry name" value="Glyco_transf_92"/>
    <property type="match status" value="1"/>
</dbReference>
<keyword evidence="10" id="KW-1185">Reference proteome</keyword>
<name>A0AAW0Y007_CHEQU</name>
<feature type="non-terminal residue" evidence="9">
    <location>
        <position position="1"/>
    </location>
</feature>
<dbReference type="PANTHER" id="PTHR21461">
    <property type="entry name" value="GLYCOSYLTRANSFERASE FAMILY 92 PROTEIN"/>
    <property type="match status" value="1"/>
</dbReference>
<evidence type="ECO:0000256" key="3">
    <source>
        <dbReference type="ARBA" id="ARBA00022676"/>
    </source>
</evidence>
<dbReference type="GO" id="GO:0016020">
    <property type="term" value="C:membrane"/>
    <property type="evidence" value="ECO:0007669"/>
    <property type="project" value="UniProtKB-SubCell"/>
</dbReference>
<evidence type="ECO:0000256" key="8">
    <source>
        <dbReference type="RuleBase" id="RU366017"/>
    </source>
</evidence>
<accession>A0AAW0Y007</accession>
<dbReference type="InterPro" id="IPR008166">
    <property type="entry name" value="Glyco_transf_92"/>
</dbReference>
<organism evidence="9 10">
    <name type="scientific">Cherax quadricarinatus</name>
    <name type="common">Australian red claw crayfish</name>
    <dbReference type="NCBI Taxonomy" id="27406"/>
    <lineage>
        <taxon>Eukaryota</taxon>
        <taxon>Metazoa</taxon>
        <taxon>Ecdysozoa</taxon>
        <taxon>Arthropoda</taxon>
        <taxon>Crustacea</taxon>
        <taxon>Multicrustacea</taxon>
        <taxon>Malacostraca</taxon>
        <taxon>Eumalacostraca</taxon>
        <taxon>Eucarida</taxon>
        <taxon>Decapoda</taxon>
        <taxon>Pleocyemata</taxon>
        <taxon>Astacidea</taxon>
        <taxon>Parastacoidea</taxon>
        <taxon>Parastacidae</taxon>
        <taxon>Cherax</taxon>
    </lineage>
</organism>
<evidence type="ECO:0000256" key="2">
    <source>
        <dbReference type="ARBA" id="ARBA00007647"/>
    </source>
</evidence>
<evidence type="ECO:0000256" key="5">
    <source>
        <dbReference type="ARBA" id="ARBA00022692"/>
    </source>
</evidence>
<keyword evidence="3 8" id="KW-0328">Glycosyltransferase</keyword>
<dbReference type="Proteomes" id="UP001445076">
    <property type="component" value="Unassembled WGS sequence"/>
</dbReference>
<evidence type="ECO:0000256" key="6">
    <source>
        <dbReference type="ARBA" id="ARBA00022989"/>
    </source>
</evidence>
<dbReference type="EC" id="2.4.1.-" evidence="8"/>
<evidence type="ECO:0000313" key="9">
    <source>
        <dbReference type="EMBL" id="KAK8748655.1"/>
    </source>
</evidence>
<protein>
    <recommendedName>
        <fullName evidence="8">Glycosyltransferase family 92 protein</fullName>
        <ecNumber evidence="8">2.4.1.-</ecNumber>
    </recommendedName>
</protein>